<sequence>MVNNREAEHRPSGLASLLAVRHSLQWRITAAFVVLVLLPLGWLYFFTLDVLKTHPGLLATLFFFFAFSTGVVFHWSGQLAKTLEEYTRVVHRLEAGHGAGHYLMDQPDELGRLAKAIHQTVETVRTKIHQLSQDKTKFETILESMVEGVVGFDHMGRILLMNSAAEQMLRVQSDRVRGKLLLEAFRHRELEGLLTQALNTGEAQKKQMQIWPNRPQTFRVQVVPVWTEHRRLLGAAMVIDDVTEVRRLEQMRTEFVANVSHELRTPLTSIKGFVETLLDGALDDTKVARRFLSIINEETQRLQRLIEDLLQLSRIESQLGRVVEGQSYLEPEIQRVRNLLEPIAADKRITLQVNVDTNLPLLPLSSDNLKQVLVNLTENAIKYTPEGGRVNVRATREGDGVTLEVQDTGIGIPEESLPRIFERFYRVDKARSRELGGTGLGLAIVKHIIERSGGRVTVRSKVGAGSTFTVYFPAAQE</sequence>
<comment type="subcellular location">
    <subcellularLocation>
        <location evidence="2">Cell membrane</location>
    </subcellularLocation>
    <subcellularLocation>
        <location evidence="3">Membrane raft</location>
        <topology evidence="3">Multi-pass membrane protein</topology>
    </subcellularLocation>
</comment>
<evidence type="ECO:0000256" key="5">
    <source>
        <dbReference type="ARBA" id="ARBA00019665"/>
    </source>
</evidence>
<accession>A0A845L1T9</accession>
<feature type="domain" description="Histidine kinase" evidence="20">
    <location>
        <begin position="258"/>
        <end position="476"/>
    </location>
</feature>
<dbReference type="CDD" id="cd00075">
    <property type="entry name" value="HATPase"/>
    <property type="match status" value="1"/>
</dbReference>
<keyword evidence="7" id="KW-1003">Cell membrane</keyword>
<dbReference type="NCBIfam" id="TIGR00229">
    <property type="entry name" value="sensory_box"/>
    <property type="match status" value="1"/>
</dbReference>
<dbReference type="InterPro" id="IPR014310">
    <property type="entry name" value="Sig_transdc_His_kinase_PhoR"/>
</dbReference>
<dbReference type="Pfam" id="PF00512">
    <property type="entry name" value="HisKA"/>
    <property type="match status" value="1"/>
</dbReference>
<keyword evidence="16" id="KW-0902">Two-component regulatory system</keyword>
<evidence type="ECO:0000256" key="16">
    <source>
        <dbReference type="ARBA" id="ARBA00023012"/>
    </source>
</evidence>
<dbReference type="GO" id="GO:0005524">
    <property type="term" value="F:ATP binding"/>
    <property type="evidence" value="ECO:0007669"/>
    <property type="project" value="UniProtKB-KW"/>
</dbReference>
<dbReference type="InterPro" id="IPR035965">
    <property type="entry name" value="PAS-like_dom_sf"/>
</dbReference>
<feature type="domain" description="PAS" evidence="21">
    <location>
        <begin position="134"/>
        <end position="205"/>
    </location>
</feature>
<protein>
    <recommendedName>
        <fullName evidence="5">Phosphate regulon sensor protein PhoR</fullName>
        <ecNumber evidence="4">2.7.13.3</ecNumber>
    </recommendedName>
</protein>
<keyword evidence="8" id="KW-0597">Phosphoprotein</keyword>
<dbReference type="NCBIfam" id="TIGR02966">
    <property type="entry name" value="phoR_proteo"/>
    <property type="match status" value="1"/>
</dbReference>
<keyword evidence="13 23" id="KW-0418">Kinase</keyword>
<dbReference type="RefSeq" id="WP_161255530.1">
    <property type="nucleotide sequence ID" value="NZ_WXEY01000003.1"/>
</dbReference>
<evidence type="ECO:0000259" key="22">
    <source>
        <dbReference type="PROSITE" id="PS50885"/>
    </source>
</evidence>
<dbReference type="GO" id="GO:0005886">
    <property type="term" value="C:plasma membrane"/>
    <property type="evidence" value="ECO:0007669"/>
    <property type="project" value="UniProtKB-SubCell"/>
</dbReference>
<evidence type="ECO:0000256" key="9">
    <source>
        <dbReference type="ARBA" id="ARBA00022592"/>
    </source>
</evidence>
<evidence type="ECO:0000256" key="19">
    <source>
        <dbReference type="SAM" id="Phobius"/>
    </source>
</evidence>
<reference evidence="23 24" key="1">
    <citation type="submission" date="2020-01" db="EMBL/GenBank/DDBJ databases">
        <title>Whole-genome sequence of Heliobacterium undosum DSM 13378.</title>
        <authorList>
            <person name="Kyndt J.A."/>
            <person name="Meyer T.E."/>
        </authorList>
    </citation>
    <scope>NUCLEOTIDE SEQUENCE [LARGE SCALE GENOMIC DNA]</scope>
    <source>
        <strain evidence="23 24">DSM 13378</strain>
    </source>
</reference>
<keyword evidence="15 19" id="KW-1133">Transmembrane helix</keyword>
<dbReference type="PRINTS" id="PR00344">
    <property type="entry name" value="BCTRLSENSOR"/>
</dbReference>
<dbReference type="PROSITE" id="PS50885">
    <property type="entry name" value="HAMP"/>
    <property type="match status" value="1"/>
</dbReference>
<dbReference type="InterPro" id="IPR013767">
    <property type="entry name" value="PAS_fold"/>
</dbReference>
<dbReference type="InterPro" id="IPR003661">
    <property type="entry name" value="HisK_dim/P_dom"/>
</dbReference>
<evidence type="ECO:0000256" key="14">
    <source>
        <dbReference type="ARBA" id="ARBA00022840"/>
    </source>
</evidence>
<dbReference type="InterPro" id="IPR050351">
    <property type="entry name" value="BphY/WalK/GraS-like"/>
</dbReference>
<evidence type="ECO:0000256" key="12">
    <source>
        <dbReference type="ARBA" id="ARBA00022741"/>
    </source>
</evidence>
<evidence type="ECO:0000256" key="11">
    <source>
        <dbReference type="ARBA" id="ARBA00022692"/>
    </source>
</evidence>
<feature type="transmembrane region" description="Helical" evidence="19">
    <location>
        <begin position="57"/>
        <end position="75"/>
    </location>
</feature>
<dbReference type="FunFam" id="3.30.565.10:FF:000023">
    <property type="entry name" value="PAS domain-containing sensor histidine kinase"/>
    <property type="match status" value="1"/>
</dbReference>
<comment type="function">
    <text evidence="18">Member of the two-component regulatory system PhoR/PhoB involved in the phosphate regulon genes expression. PhoR may function as a membrane-associated protein kinase that phosphorylates PhoB in response to environmental signals.</text>
</comment>
<evidence type="ECO:0000256" key="7">
    <source>
        <dbReference type="ARBA" id="ARBA00022475"/>
    </source>
</evidence>
<keyword evidence="10" id="KW-0808">Transferase</keyword>
<dbReference type="Gene3D" id="3.30.450.20">
    <property type="entry name" value="PAS domain"/>
    <property type="match status" value="1"/>
</dbReference>
<dbReference type="CDD" id="cd00082">
    <property type="entry name" value="HisKA"/>
    <property type="match status" value="1"/>
</dbReference>
<dbReference type="Proteomes" id="UP000463470">
    <property type="component" value="Unassembled WGS sequence"/>
</dbReference>
<dbReference type="GO" id="GO:0000155">
    <property type="term" value="F:phosphorelay sensor kinase activity"/>
    <property type="evidence" value="ECO:0007669"/>
    <property type="project" value="InterPro"/>
</dbReference>
<evidence type="ECO:0000313" key="23">
    <source>
        <dbReference type="EMBL" id="MZP28989.1"/>
    </source>
</evidence>
<evidence type="ECO:0000256" key="6">
    <source>
        <dbReference type="ARBA" id="ARBA00022448"/>
    </source>
</evidence>
<dbReference type="GO" id="GO:0004721">
    <property type="term" value="F:phosphoprotein phosphatase activity"/>
    <property type="evidence" value="ECO:0007669"/>
    <property type="project" value="TreeGrafter"/>
</dbReference>
<dbReference type="SMART" id="SM00387">
    <property type="entry name" value="HATPase_c"/>
    <property type="match status" value="1"/>
</dbReference>
<comment type="caution">
    <text evidence="23">The sequence shown here is derived from an EMBL/GenBank/DDBJ whole genome shotgun (WGS) entry which is preliminary data.</text>
</comment>
<organism evidence="23 24">
    <name type="scientific">Heliomicrobium undosum</name>
    <dbReference type="NCBI Taxonomy" id="121734"/>
    <lineage>
        <taxon>Bacteria</taxon>
        <taxon>Bacillati</taxon>
        <taxon>Bacillota</taxon>
        <taxon>Clostridia</taxon>
        <taxon>Eubacteriales</taxon>
        <taxon>Heliobacteriaceae</taxon>
        <taxon>Heliomicrobium</taxon>
    </lineage>
</organism>
<keyword evidence="17 19" id="KW-0472">Membrane</keyword>
<dbReference type="InterPro" id="IPR036890">
    <property type="entry name" value="HATPase_C_sf"/>
</dbReference>
<dbReference type="NCBIfam" id="NF046044">
    <property type="entry name" value="PnpS"/>
    <property type="match status" value="1"/>
</dbReference>
<comment type="catalytic activity">
    <reaction evidence="1">
        <text>ATP + protein L-histidine = ADP + protein N-phospho-L-histidine.</text>
        <dbReference type="EC" id="2.7.13.3"/>
    </reaction>
</comment>
<dbReference type="SMART" id="SM00388">
    <property type="entry name" value="HisKA"/>
    <property type="match status" value="1"/>
</dbReference>
<dbReference type="GO" id="GO:0045121">
    <property type="term" value="C:membrane raft"/>
    <property type="evidence" value="ECO:0007669"/>
    <property type="project" value="UniProtKB-SubCell"/>
</dbReference>
<dbReference type="SUPFAM" id="SSF55785">
    <property type="entry name" value="PYP-like sensor domain (PAS domain)"/>
    <property type="match status" value="1"/>
</dbReference>
<dbReference type="FunFam" id="1.10.287.130:FF:000001">
    <property type="entry name" value="Two-component sensor histidine kinase"/>
    <property type="match status" value="1"/>
</dbReference>
<dbReference type="CDD" id="cd00130">
    <property type="entry name" value="PAS"/>
    <property type="match status" value="1"/>
</dbReference>
<evidence type="ECO:0000259" key="21">
    <source>
        <dbReference type="PROSITE" id="PS50112"/>
    </source>
</evidence>
<dbReference type="InterPro" id="IPR000014">
    <property type="entry name" value="PAS"/>
</dbReference>
<feature type="transmembrane region" description="Helical" evidence="19">
    <location>
        <begin position="24"/>
        <end position="45"/>
    </location>
</feature>
<dbReference type="SUPFAM" id="SSF47384">
    <property type="entry name" value="Homodimeric domain of signal transducing histidine kinase"/>
    <property type="match status" value="1"/>
</dbReference>
<keyword evidence="9" id="KW-0592">Phosphate transport</keyword>
<dbReference type="InterPro" id="IPR005467">
    <property type="entry name" value="His_kinase_dom"/>
</dbReference>
<dbReference type="Gene3D" id="1.10.287.130">
    <property type="match status" value="1"/>
</dbReference>
<name>A0A845L1T9_9FIRM</name>
<feature type="domain" description="HAMP" evidence="22">
    <location>
        <begin position="77"/>
        <end position="129"/>
    </location>
</feature>
<dbReference type="Gene3D" id="3.30.565.10">
    <property type="entry name" value="Histidine kinase-like ATPase, C-terminal domain"/>
    <property type="match status" value="1"/>
</dbReference>
<evidence type="ECO:0000256" key="4">
    <source>
        <dbReference type="ARBA" id="ARBA00012438"/>
    </source>
</evidence>
<dbReference type="Pfam" id="PF02518">
    <property type="entry name" value="HATPase_c"/>
    <property type="match status" value="1"/>
</dbReference>
<keyword evidence="14" id="KW-0067">ATP-binding</keyword>
<dbReference type="GO" id="GO:0006355">
    <property type="term" value="P:regulation of DNA-templated transcription"/>
    <property type="evidence" value="ECO:0007669"/>
    <property type="project" value="InterPro"/>
</dbReference>
<evidence type="ECO:0000313" key="24">
    <source>
        <dbReference type="Proteomes" id="UP000463470"/>
    </source>
</evidence>
<dbReference type="InterPro" id="IPR004358">
    <property type="entry name" value="Sig_transdc_His_kin-like_C"/>
</dbReference>
<keyword evidence="24" id="KW-1185">Reference proteome</keyword>
<gene>
    <name evidence="23" type="primary">phoR</name>
    <name evidence="23" type="ORF">GTO91_04600</name>
</gene>
<dbReference type="GO" id="GO:0006817">
    <property type="term" value="P:phosphate ion transport"/>
    <property type="evidence" value="ECO:0007669"/>
    <property type="project" value="UniProtKB-KW"/>
</dbReference>
<dbReference type="PANTHER" id="PTHR45453">
    <property type="entry name" value="PHOSPHATE REGULON SENSOR PROTEIN PHOR"/>
    <property type="match status" value="1"/>
</dbReference>
<dbReference type="PROSITE" id="PS50109">
    <property type="entry name" value="HIS_KIN"/>
    <property type="match status" value="1"/>
</dbReference>
<dbReference type="SUPFAM" id="SSF55874">
    <property type="entry name" value="ATPase domain of HSP90 chaperone/DNA topoisomerase II/histidine kinase"/>
    <property type="match status" value="1"/>
</dbReference>
<evidence type="ECO:0000256" key="15">
    <source>
        <dbReference type="ARBA" id="ARBA00022989"/>
    </source>
</evidence>
<keyword evidence="11 19" id="KW-0812">Transmembrane</keyword>
<dbReference type="Gene3D" id="6.10.340.10">
    <property type="match status" value="1"/>
</dbReference>
<evidence type="ECO:0000256" key="2">
    <source>
        <dbReference type="ARBA" id="ARBA00004236"/>
    </source>
</evidence>
<evidence type="ECO:0000256" key="8">
    <source>
        <dbReference type="ARBA" id="ARBA00022553"/>
    </source>
</evidence>
<dbReference type="GO" id="GO:0016036">
    <property type="term" value="P:cellular response to phosphate starvation"/>
    <property type="evidence" value="ECO:0007669"/>
    <property type="project" value="TreeGrafter"/>
</dbReference>
<dbReference type="OrthoDB" id="9813151at2"/>
<dbReference type="PROSITE" id="PS50112">
    <property type="entry name" value="PAS"/>
    <property type="match status" value="1"/>
</dbReference>
<dbReference type="SMART" id="SM00091">
    <property type="entry name" value="PAS"/>
    <property type="match status" value="1"/>
</dbReference>
<evidence type="ECO:0000256" key="3">
    <source>
        <dbReference type="ARBA" id="ARBA00004314"/>
    </source>
</evidence>
<dbReference type="Pfam" id="PF00989">
    <property type="entry name" value="PAS"/>
    <property type="match status" value="1"/>
</dbReference>
<keyword evidence="12" id="KW-0547">Nucleotide-binding</keyword>
<evidence type="ECO:0000256" key="17">
    <source>
        <dbReference type="ARBA" id="ARBA00023136"/>
    </source>
</evidence>
<keyword evidence="6" id="KW-0813">Transport</keyword>
<evidence type="ECO:0000256" key="18">
    <source>
        <dbReference type="ARBA" id="ARBA00025207"/>
    </source>
</evidence>
<evidence type="ECO:0000256" key="13">
    <source>
        <dbReference type="ARBA" id="ARBA00022777"/>
    </source>
</evidence>
<proteinExistence type="predicted"/>
<evidence type="ECO:0000259" key="20">
    <source>
        <dbReference type="PROSITE" id="PS50109"/>
    </source>
</evidence>
<evidence type="ECO:0000256" key="10">
    <source>
        <dbReference type="ARBA" id="ARBA00022679"/>
    </source>
</evidence>
<dbReference type="PANTHER" id="PTHR45453:SF1">
    <property type="entry name" value="PHOSPHATE REGULON SENSOR PROTEIN PHOR"/>
    <property type="match status" value="1"/>
</dbReference>
<dbReference type="InterPro" id="IPR003660">
    <property type="entry name" value="HAMP_dom"/>
</dbReference>
<dbReference type="EMBL" id="WXEY01000003">
    <property type="protein sequence ID" value="MZP28989.1"/>
    <property type="molecule type" value="Genomic_DNA"/>
</dbReference>
<dbReference type="EC" id="2.7.13.3" evidence="4"/>
<dbReference type="InterPro" id="IPR003594">
    <property type="entry name" value="HATPase_dom"/>
</dbReference>
<dbReference type="AlphaFoldDB" id="A0A845L1T9"/>
<evidence type="ECO:0000256" key="1">
    <source>
        <dbReference type="ARBA" id="ARBA00000085"/>
    </source>
</evidence>
<dbReference type="InterPro" id="IPR036097">
    <property type="entry name" value="HisK_dim/P_sf"/>
</dbReference>